<comment type="caution">
    <text evidence="12">The sequence shown here is derived from an EMBL/GenBank/DDBJ whole genome shotgun (WGS) entry which is preliminary data.</text>
</comment>
<feature type="region of interest" description="Disordered" evidence="8">
    <location>
        <begin position="48"/>
        <end position="90"/>
    </location>
</feature>
<reference evidence="12" key="1">
    <citation type="submission" date="2018-07" db="EMBL/GenBank/DDBJ databases">
        <title>Comparative genomics of catfishes provides insights into carnivory and benthic adaptation.</title>
        <authorList>
            <person name="Zhang Y."/>
            <person name="Wang D."/>
            <person name="Peng Z."/>
            <person name="Zheng S."/>
            <person name="Shao F."/>
            <person name="Tao W."/>
        </authorList>
    </citation>
    <scope>NUCLEOTIDE SEQUENCE</scope>
    <source>
        <strain evidence="12">Chongqing</strain>
    </source>
</reference>
<evidence type="ECO:0000256" key="2">
    <source>
        <dbReference type="ARBA" id="ARBA00007744"/>
    </source>
</evidence>
<keyword evidence="9" id="KW-0472">Membrane</keyword>
<dbReference type="InterPro" id="IPR011015">
    <property type="entry name" value="LEM/LEM-like_dom_sf"/>
</dbReference>
<dbReference type="InterPro" id="IPR013146">
    <property type="entry name" value="LEM-like_dom"/>
</dbReference>
<dbReference type="Pfam" id="PF08198">
    <property type="entry name" value="Thymopoietin"/>
    <property type="match status" value="1"/>
</dbReference>
<feature type="compositionally biased region" description="Polar residues" evidence="8">
    <location>
        <begin position="146"/>
        <end position="160"/>
    </location>
</feature>
<keyword evidence="5" id="KW-0007">Acetylation</keyword>
<name>A0AAD5FIA2_SILAS</name>
<keyword evidence="7" id="KW-0539">Nucleus</keyword>
<keyword evidence="13" id="KW-1185">Reference proteome</keyword>
<evidence type="ECO:0000256" key="8">
    <source>
        <dbReference type="SAM" id="MobiDB-lite"/>
    </source>
</evidence>
<comment type="similarity">
    <text evidence="2">Belongs to the LEM family.</text>
</comment>
<dbReference type="SMART" id="SM00540">
    <property type="entry name" value="LEM"/>
    <property type="match status" value="1"/>
</dbReference>
<feature type="region of interest" description="Disordered" evidence="8">
    <location>
        <begin position="328"/>
        <end position="347"/>
    </location>
</feature>
<keyword evidence="9" id="KW-0812">Transmembrane</keyword>
<evidence type="ECO:0000313" key="13">
    <source>
        <dbReference type="Proteomes" id="UP001205998"/>
    </source>
</evidence>
<dbReference type="Gene3D" id="1.10.720.40">
    <property type="match status" value="2"/>
</dbReference>
<dbReference type="SMART" id="SM01261">
    <property type="entry name" value="Thymopoietin"/>
    <property type="match status" value="1"/>
</dbReference>
<dbReference type="GO" id="GO:0005635">
    <property type="term" value="C:nuclear envelope"/>
    <property type="evidence" value="ECO:0007669"/>
    <property type="project" value="UniProtKB-ARBA"/>
</dbReference>
<feature type="domain" description="LEM" evidence="10">
    <location>
        <begin position="90"/>
        <end position="134"/>
    </location>
</feature>
<sequence>MAEFLSDPSVLTKDKLKSALVANNVALPNGDQRKGVYVELYLKNLTSQNKKSGSGEAFSSDEEPPAPAASITARSGRKATKKTDRVRPEEIDVTELTNEDLKDQLLKYGVNAGPIVASTRKVYEKKLQKLLDQGPPQTTVISVAETVSTHNSRNGNVDSDQYSDKEEETSATVPEPELELELEPVPVVERPLRSRGKTPVTTRTRSSQNKEDDDESEEEDFQVVNVERKSRRSCRHLDHAVPDPALPIDPEPLLADKLPVFPESPELCIASAHTSLDDHDKAFPSAKVLFKERKYVSPHSRTKHPSSPCLASARPSSDLIHMMCRLSPSRSKDSPCSLNLRDSPRHLTHDLPITESSSDLKEQSGGCAAAVYNRIDGFFCPVTPIRGQDGSPRDQTPGDWIEKLSAVEQTPKTAEKDVLKELFPNEVLNTPTGISATCRRPIKGAAGRPYSDTLQEGLRPRLTEHRYTSSSFTETRSVPHVRAVSAVPRVSAVPLSVPKPTAPLSVQTKARRRLPVWVQLLLLAGVFGFLLFIYQAMESNQLNPFGQLGDSGVEGKARK</sequence>
<evidence type="ECO:0000256" key="5">
    <source>
        <dbReference type="ARBA" id="ARBA00022990"/>
    </source>
</evidence>
<accession>A0AAD5FIA2</accession>
<evidence type="ECO:0000256" key="4">
    <source>
        <dbReference type="ARBA" id="ARBA00022553"/>
    </source>
</evidence>
<dbReference type="Proteomes" id="UP001205998">
    <property type="component" value="Unassembled WGS sequence"/>
</dbReference>
<keyword evidence="9" id="KW-1133">Transmembrane helix</keyword>
<keyword evidence="6" id="KW-0238">DNA-binding</keyword>
<dbReference type="CDD" id="cd12940">
    <property type="entry name" value="LEM_LAP2_LEMD1"/>
    <property type="match status" value="1"/>
</dbReference>
<evidence type="ECO:0000256" key="7">
    <source>
        <dbReference type="ARBA" id="ARBA00023242"/>
    </source>
</evidence>
<feature type="compositionally biased region" description="Basic and acidic residues" evidence="8">
    <location>
        <begin position="81"/>
        <end position="90"/>
    </location>
</feature>
<dbReference type="InterPro" id="IPR003887">
    <property type="entry name" value="LEM_dom"/>
</dbReference>
<gene>
    <name evidence="12" type="ORF">C0J50_22584</name>
</gene>
<evidence type="ECO:0000256" key="3">
    <source>
        <dbReference type="ARBA" id="ARBA00022481"/>
    </source>
</evidence>
<organism evidence="12 13">
    <name type="scientific">Silurus asotus</name>
    <name type="common">Amur catfish</name>
    <name type="synonym">Parasilurus asotus</name>
    <dbReference type="NCBI Taxonomy" id="30991"/>
    <lineage>
        <taxon>Eukaryota</taxon>
        <taxon>Metazoa</taxon>
        <taxon>Chordata</taxon>
        <taxon>Craniata</taxon>
        <taxon>Vertebrata</taxon>
        <taxon>Euteleostomi</taxon>
        <taxon>Actinopterygii</taxon>
        <taxon>Neopterygii</taxon>
        <taxon>Teleostei</taxon>
        <taxon>Ostariophysi</taxon>
        <taxon>Siluriformes</taxon>
        <taxon>Siluridae</taxon>
        <taxon>Silurus</taxon>
    </lineage>
</organism>
<feature type="region of interest" description="Disordered" evidence="8">
    <location>
        <begin position="146"/>
        <end position="223"/>
    </location>
</feature>
<proteinExistence type="inferred from homology"/>
<evidence type="ECO:0000256" key="1">
    <source>
        <dbReference type="ARBA" id="ARBA00004123"/>
    </source>
</evidence>
<dbReference type="CDD" id="cd12935">
    <property type="entry name" value="LEM_like"/>
    <property type="match status" value="1"/>
</dbReference>
<keyword evidence="4" id="KW-0597">Phosphoprotein</keyword>
<dbReference type="FunFam" id="1.10.720.40:FF:000002">
    <property type="entry name" value="Thymopoietin isoform alpha"/>
    <property type="match status" value="1"/>
</dbReference>
<dbReference type="PANTHER" id="PTHR12019">
    <property type="entry name" value="LAMINA-ASSOCIATED POLYPEPTIDE THYMOPOIETIN"/>
    <property type="match status" value="1"/>
</dbReference>
<dbReference type="AlphaFoldDB" id="A0AAD5FIA2"/>
<dbReference type="SUPFAM" id="SSF63451">
    <property type="entry name" value="LEM domain"/>
    <property type="match status" value="2"/>
</dbReference>
<dbReference type="InterPro" id="IPR051656">
    <property type="entry name" value="LEM_domain"/>
</dbReference>
<feature type="domain" description="LEM-like" evidence="11">
    <location>
        <begin position="5"/>
        <end position="48"/>
    </location>
</feature>
<feature type="transmembrane region" description="Helical" evidence="9">
    <location>
        <begin position="514"/>
        <end position="534"/>
    </location>
</feature>
<evidence type="ECO:0000256" key="6">
    <source>
        <dbReference type="ARBA" id="ARBA00023125"/>
    </source>
</evidence>
<dbReference type="FunFam" id="1.10.720.40:FF:000001">
    <property type="entry name" value="LEM domain containing 2, isoform CRA_a"/>
    <property type="match status" value="1"/>
</dbReference>
<dbReference type="GO" id="GO:0003677">
    <property type="term" value="F:DNA binding"/>
    <property type="evidence" value="ECO:0007669"/>
    <property type="project" value="UniProtKB-KW"/>
</dbReference>
<keyword evidence="3" id="KW-0488">Methylation</keyword>
<feature type="compositionally biased region" description="Acidic residues" evidence="8">
    <location>
        <begin position="211"/>
        <end position="221"/>
    </location>
</feature>
<protein>
    <submittedName>
        <fullName evidence="12">Thymopoietin a isoform X1</fullName>
    </submittedName>
</protein>
<dbReference type="PANTHER" id="PTHR12019:SF21">
    <property type="entry name" value="THYMOPOIETIN A"/>
    <property type="match status" value="1"/>
</dbReference>
<comment type="subcellular location">
    <subcellularLocation>
        <location evidence="1">Nucleus</location>
    </subcellularLocation>
</comment>
<evidence type="ECO:0000259" key="11">
    <source>
        <dbReference type="PROSITE" id="PS50955"/>
    </source>
</evidence>
<evidence type="ECO:0000259" key="10">
    <source>
        <dbReference type="PROSITE" id="PS50954"/>
    </source>
</evidence>
<evidence type="ECO:0000256" key="9">
    <source>
        <dbReference type="SAM" id="Phobius"/>
    </source>
</evidence>
<dbReference type="Pfam" id="PF03020">
    <property type="entry name" value="LEM"/>
    <property type="match status" value="1"/>
</dbReference>
<dbReference type="PROSITE" id="PS50954">
    <property type="entry name" value="LEM"/>
    <property type="match status" value="1"/>
</dbReference>
<evidence type="ECO:0000313" key="12">
    <source>
        <dbReference type="EMBL" id="KAI5617995.1"/>
    </source>
</evidence>
<dbReference type="EMBL" id="MU551697">
    <property type="protein sequence ID" value="KAI5617995.1"/>
    <property type="molecule type" value="Genomic_DNA"/>
</dbReference>
<dbReference type="PROSITE" id="PS50955">
    <property type="entry name" value="LEM_LIKE"/>
    <property type="match status" value="1"/>
</dbReference>